<gene>
    <name evidence="2" type="ORF">L195_g022089</name>
</gene>
<sequence length="275" mass="31206">MGFSERWVQWMMLCVSSVNYSALVNFEKVGTIHPGRGLRQGDPLSPYLFILVAEDLTSLINKVVANGELHGVKICRGAPSVSHLLFADDCFIFCRSNLSETRKLMEILKTYEEASGQEINLSKSEIFFSRNISRAAQEDLYKLMGVRHVLGTSTYLGLPSMVGKSKKSTFAYIKDRIWRKINSWWSRPLSKAGKEVMIKSILQAIPAYVMSIYILPDSLINEIERMINVFWWGGGNDNKGIRWMAWEKLACSKEEGGLGFRNFHLFNMAMVAKQG</sequence>
<dbReference type="EMBL" id="ASHM01017098">
    <property type="protein sequence ID" value="PNX98831.1"/>
    <property type="molecule type" value="Genomic_DNA"/>
</dbReference>
<dbReference type="PROSITE" id="PS50878">
    <property type="entry name" value="RT_POL"/>
    <property type="match status" value="1"/>
</dbReference>
<name>A0A2K3N6Z6_TRIPR</name>
<dbReference type="InterPro" id="IPR043502">
    <property type="entry name" value="DNA/RNA_pol_sf"/>
</dbReference>
<organism evidence="2 3">
    <name type="scientific">Trifolium pratense</name>
    <name type="common">Red clover</name>
    <dbReference type="NCBI Taxonomy" id="57577"/>
    <lineage>
        <taxon>Eukaryota</taxon>
        <taxon>Viridiplantae</taxon>
        <taxon>Streptophyta</taxon>
        <taxon>Embryophyta</taxon>
        <taxon>Tracheophyta</taxon>
        <taxon>Spermatophyta</taxon>
        <taxon>Magnoliopsida</taxon>
        <taxon>eudicotyledons</taxon>
        <taxon>Gunneridae</taxon>
        <taxon>Pentapetalae</taxon>
        <taxon>rosids</taxon>
        <taxon>fabids</taxon>
        <taxon>Fabales</taxon>
        <taxon>Fabaceae</taxon>
        <taxon>Papilionoideae</taxon>
        <taxon>50 kb inversion clade</taxon>
        <taxon>NPAAA clade</taxon>
        <taxon>Hologalegina</taxon>
        <taxon>IRL clade</taxon>
        <taxon>Trifolieae</taxon>
        <taxon>Trifolium</taxon>
    </lineage>
</organism>
<evidence type="ECO:0000313" key="2">
    <source>
        <dbReference type="EMBL" id="PNX98831.1"/>
    </source>
</evidence>
<dbReference type="InterPro" id="IPR000477">
    <property type="entry name" value="RT_dom"/>
</dbReference>
<feature type="domain" description="Reverse transcriptase" evidence="1">
    <location>
        <begin position="1"/>
        <end position="148"/>
    </location>
</feature>
<reference evidence="2 3" key="1">
    <citation type="journal article" date="2014" name="Am. J. Bot.">
        <title>Genome assembly and annotation for red clover (Trifolium pratense; Fabaceae).</title>
        <authorList>
            <person name="Istvanek J."/>
            <person name="Jaros M."/>
            <person name="Krenek A."/>
            <person name="Repkova J."/>
        </authorList>
    </citation>
    <scope>NUCLEOTIDE SEQUENCE [LARGE SCALE GENOMIC DNA]</scope>
    <source>
        <strain evidence="3">cv. Tatra</strain>
        <tissue evidence="2">Young leaves</tissue>
    </source>
</reference>
<evidence type="ECO:0000313" key="3">
    <source>
        <dbReference type="Proteomes" id="UP000236291"/>
    </source>
</evidence>
<proteinExistence type="predicted"/>
<dbReference type="Proteomes" id="UP000236291">
    <property type="component" value="Unassembled WGS sequence"/>
</dbReference>
<dbReference type="AlphaFoldDB" id="A0A2K3N6Z6"/>
<accession>A0A2K3N6Z6</accession>
<protein>
    <submittedName>
        <fullName evidence="2">Ribonuclease H</fullName>
    </submittedName>
</protein>
<comment type="caution">
    <text evidence="2">The sequence shown here is derived from an EMBL/GenBank/DDBJ whole genome shotgun (WGS) entry which is preliminary data.</text>
</comment>
<dbReference type="PANTHER" id="PTHR33116:SF86">
    <property type="entry name" value="REVERSE TRANSCRIPTASE DOMAIN-CONTAINING PROTEIN"/>
    <property type="match status" value="1"/>
</dbReference>
<dbReference type="STRING" id="57577.A0A2K3N6Z6"/>
<reference evidence="2 3" key="2">
    <citation type="journal article" date="2017" name="Front. Plant Sci.">
        <title>Gene Classification and Mining of Molecular Markers Useful in Red Clover (Trifolium pratense) Breeding.</title>
        <authorList>
            <person name="Istvanek J."/>
            <person name="Dluhosova J."/>
            <person name="Dluhos P."/>
            <person name="Patkova L."/>
            <person name="Nedelnik J."/>
            <person name="Repkova J."/>
        </authorList>
    </citation>
    <scope>NUCLEOTIDE SEQUENCE [LARGE SCALE GENOMIC DNA]</scope>
    <source>
        <strain evidence="3">cv. Tatra</strain>
        <tissue evidence="2">Young leaves</tissue>
    </source>
</reference>
<evidence type="ECO:0000259" key="1">
    <source>
        <dbReference type="PROSITE" id="PS50878"/>
    </source>
</evidence>
<dbReference type="ExpressionAtlas" id="A0A2K3N6Z6">
    <property type="expression patterns" value="baseline"/>
</dbReference>
<dbReference type="SUPFAM" id="SSF56672">
    <property type="entry name" value="DNA/RNA polymerases"/>
    <property type="match status" value="1"/>
</dbReference>
<dbReference type="Pfam" id="PF00078">
    <property type="entry name" value="RVT_1"/>
    <property type="match status" value="1"/>
</dbReference>
<dbReference type="PANTHER" id="PTHR33116">
    <property type="entry name" value="REVERSE TRANSCRIPTASE ZINC-BINDING DOMAIN-CONTAINING PROTEIN-RELATED-RELATED"/>
    <property type="match status" value="1"/>
</dbReference>